<evidence type="ECO:0000313" key="11">
    <source>
        <dbReference type="Proteomes" id="UP000266177"/>
    </source>
</evidence>
<dbReference type="Proteomes" id="UP000266177">
    <property type="component" value="Unassembled WGS sequence"/>
</dbReference>
<dbReference type="Pfam" id="PF05504">
    <property type="entry name" value="Spore_GerAC"/>
    <property type="match status" value="1"/>
</dbReference>
<evidence type="ECO:0000256" key="1">
    <source>
        <dbReference type="ARBA" id="ARBA00004635"/>
    </source>
</evidence>
<keyword evidence="3" id="KW-0309">Germination</keyword>
<dbReference type="AlphaFoldDB" id="A0A3A3H6A5"/>
<dbReference type="PANTHER" id="PTHR35789:SF1">
    <property type="entry name" value="SPORE GERMINATION PROTEIN B3"/>
    <property type="match status" value="1"/>
</dbReference>
<name>A0A3A3H6A5_PANTH</name>
<keyword evidence="4" id="KW-0732">Signal</keyword>
<evidence type="ECO:0000256" key="3">
    <source>
        <dbReference type="ARBA" id="ARBA00022544"/>
    </source>
</evidence>
<evidence type="ECO:0000256" key="4">
    <source>
        <dbReference type="ARBA" id="ARBA00022729"/>
    </source>
</evidence>
<feature type="domain" description="Spore germination GerAC-like C-terminal" evidence="8">
    <location>
        <begin position="228"/>
        <end position="385"/>
    </location>
</feature>
<evidence type="ECO:0000259" key="9">
    <source>
        <dbReference type="Pfam" id="PF25198"/>
    </source>
</evidence>
<evidence type="ECO:0000256" key="7">
    <source>
        <dbReference type="ARBA" id="ARBA00023288"/>
    </source>
</evidence>
<evidence type="ECO:0000259" key="8">
    <source>
        <dbReference type="Pfam" id="PF05504"/>
    </source>
</evidence>
<dbReference type="Gene3D" id="3.30.300.210">
    <property type="entry name" value="Nutrient germinant receptor protein C, domain 3"/>
    <property type="match status" value="1"/>
</dbReference>
<keyword evidence="5" id="KW-0472">Membrane</keyword>
<protein>
    <submittedName>
        <fullName evidence="10">Ger(X)C family spore germination protein</fullName>
    </submittedName>
</protein>
<evidence type="ECO:0000256" key="5">
    <source>
        <dbReference type="ARBA" id="ARBA00023136"/>
    </source>
</evidence>
<comment type="caution">
    <text evidence="10">The sequence shown here is derived from an EMBL/GenBank/DDBJ whole genome shotgun (WGS) entry which is preliminary data.</text>
</comment>
<sequence length="405" mass="46478">MRYKALQRAGKLLLIGFCCLCLPGCWDMEEINQLAIVNLVGLDKEPESGKYTTYYQVINPGGMATQKSASMKAPVYTYRIEAFTLGDIGDKLHDIIPRRPFFNHYQGLIVTERLAESGMLELINFFEKQPDRRSTIYLFVTDSPLSEIMNTYIPIERLPGRAARSIIELKSKYSGQFGKQARVKDLAENMETFKLTVLPVIRLSELPSEPTTDRFEHFDATHGNFLLSGGTVFKADRMVGKLTDAEMAWYYLLKGEIGILYQTLTIHDQRVEVQMSSPKMHRKLSLVHGQPVLRIELNAKLRLLHNNQDKPLTLQNLDEIERKFKQTAEKKASDFFEKKKQKGWDLLDIEAEIRRSKGKEWAAAKRNKELWKKTKLELSVKGTVSTIGNTINPYWKRGSDGERTH</sequence>
<dbReference type="GO" id="GO:0016020">
    <property type="term" value="C:membrane"/>
    <property type="evidence" value="ECO:0007669"/>
    <property type="project" value="UniProtKB-SubCell"/>
</dbReference>
<feature type="domain" description="Spore germination protein N-terminal" evidence="9">
    <location>
        <begin position="27"/>
        <end position="202"/>
    </location>
</feature>
<dbReference type="PANTHER" id="PTHR35789">
    <property type="entry name" value="SPORE GERMINATION PROTEIN B3"/>
    <property type="match status" value="1"/>
</dbReference>
<dbReference type="InterPro" id="IPR038501">
    <property type="entry name" value="Spore_GerAC_C_sf"/>
</dbReference>
<dbReference type="InterPro" id="IPR057336">
    <property type="entry name" value="GerAC_N"/>
</dbReference>
<reference evidence="10 11" key="1">
    <citation type="submission" date="2018-09" db="EMBL/GenBank/DDBJ databases">
        <title>Paenibacillus SK2017-BO5.</title>
        <authorList>
            <person name="Piskunova J.V."/>
            <person name="Dubiley S.A."/>
            <person name="Severinov K.V."/>
        </authorList>
    </citation>
    <scope>NUCLEOTIDE SEQUENCE [LARGE SCALE GENOMIC DNA]</scope>
    <source>
        <strain evidence="10 11">BO5</strain>
    </source>
</reference>
<dbReference type="RefSeq" id="WP_119792205.1">
    <property type="nucleotide sequence ID" value="NZ_QYZD01000004.1"/>
</dbReference>
<dbReference type="NCBIfam" id="TIGR02887">
    <property type="entry name" value="spore_ger_x_C"/>
    <property type="match status" value="1"/>
</dbReference>
<dbReference type="EMBL" id="QYZD01000004">
    <property type="protein sequence ID" value="RJG25230.1"/>
    <property type="molecule type" value="Genomic_DNA"/>
</dbReference>
<evidence type="ECO:0000256" key="2">
    <source>
        <dbReference type="ARBA" id="ARBA00007886"/>
    </source>
</evidence>
<evidence type="ECO:0000256" key="6">
    <source>
        <dbReference type="ARBA" id="ARBA00023139"/>
    </source>
</evidence>
<proteinExistence type="inferred from homology"/>
<accession>A0A3A3H6A5</accession>
<dbReference type="InterPro" id="IPR046953">
    <property type="entry name" value="Spore_GerAC-like_C"/>
</dbReference>
<keyword evidence="6" id="KW-0564">Palmitate</keyword>
<dbReference type="InterPro" id="IPR008844">
    <property type="entry name" value="Spore_GerAC-like"/>
</dbReference>
<organism evidence="10 11">
    <name type="scientific">Paenibacillus thiaminolyticus</name>
    <name type="common">Bacillus thiaminolyticus</name>
    <dbReference type="NCBI Taxonomy" id="49283"/>
    <lineage>
        <taxon>Bacteria</taxon>
        <taxon>Bacillati</taxon>
        <taxon>Bacillota</taxon>
        <taxon>Bacilli</taxon>
        <taxon>Bacillales</taxon>
        <taxon>Paenibacillaceae</taxon>
        <taxon>Paenibacillus</taxon>
    </lineage>
</organism>
<comment type="subcellular location">
    <subcellularLocation>
        <location evidence="1">Membrane</location>
        <topology evidence="1">Lipid-anchor</topology>
    </subcellularLocation>
</comment>
<dbReference type="Pfam" id="PF25198">
    <property type="entry name" value="Spore_GerAC_N"/>
    <property type="match status" value="1"/>
</dbReference>
<evidence type="ECO:0000313" key="10">
    <source>
        <dbReference type="EMBL" id="RJG25230.1"/>
    </source>
</evidence>
<comment type="similarity">
    <text evidence="2">Belongs to the GerABKC lipoprotein family.</text>
</comment>
<dbReference type="OrthoDB" id="9816067at2"/>
<dbReference type="GO" id="GO:0009847">
    <property type="term" value="P:spore germination"/>
    <property type="evidence" value="ECO:0007669"/>
    <property type="project" value="InterPro"/>
</dbReference>
<keyword evidence="7" id="KW-0449">Lipoprotein</keyword>
<gene>
    <name evidence="10" type="ORF">DQX05_07210</name>
</gene>